<dbReference type="GO" id="GO:0016787">
    <property type="term" value="F:hydrolase activity"/>
    <property type="evidence" value="ECO:0007669"/>
    <property type="project" value="UniProtKB-KW"/>
</dbReference>
<evidence type="ECO:0000313" key="4">
    <source>
        <dbReference type="Proteomes" id="UP001597469"/>
    </source>
</evidence>
<dbReference type="PRINTS" id="PR00412">
    <property type="entry name" value="EPOXHYDRLASE"/>
</dbReference>
<name>A0ABW5M873_9BACT</name>
<accession>A0ABW5M873</accession>
<protein>
    <submittedName>
        <fullName evidence="3">Alpha/beta fold hydrolase</fullName>
    </submittedName>
</protein>
<dbReference type="InterPro" id="IPR000639">
    <property type="entry name" value="Epox_hydrolase-like"/>
</dbReference>
<dbReference type="Pfam" id="PF00561">
    <property type="entry name" value="Abhydrolase_1"/>
    <property type="match status" value="2"/>
</dbReference>
<dbReference type="PANTHER" id="PTHR46118">
    <property type="entry name" value="PROTEIN ABHD11"/>
    <property type="match status" value="1"/>
</dbReference>
<dbReference type="PANTHER" id="PTHR46118:SF4">
    <property type="entry name" value="PROTEIN ABHD11"/>
    <property type="match status" value="1"/>
</dbReference>
<gene>
    <name evidence="3" type="ORF">ACFSUS_21185</name>
</gene>
<feature type="domain" description="AB hydrolase-1" evidence="2">
    <location>
        <begin position="171"/>
        <end position="253"/>
    </location>
</feature>
<proteinExistence type="predicted"/>
<evidence type="ECO:0000313" key="3">
    <source>
        <dbReference type="EMBL" id="MFD2573170.1"/>
    </source>
</evidence>
<dbReference type="SUPFAM" id="SSF53474">
    <property type="entry name" value="alpha/beta-Hydrolases"/>
    <property type="match status" value="1"/>
</dbReference>
<keyword evidence="4" id="KW-1185">Reference proteome</keyword>
<reference evidence="4" key="1">
    <citation type="journal article" date="2019" name="Int. J. Syst. Evol. Microbiol.">
        <title>The Global Catalogue of Microorganisms (GCM) 10K type strain sequencing project: providing services to taxonomists for standard genome sequencing and annotation.</title>
        <authorList>
            <consortium name="The Broad Institute Genomics Platform"/>
            <consortium name="The Broad Institute Genome Sequencing Center for Infectious Disease"/>
            <person name="Wu L."/>
            <person name="Ma J."/>
        </authorList>
    </citation>
    <scope>NUCLEOTIDE SEQUENCE [LARGE SCALE GENOMIC DNA]</scope>
    <source>
        <strain evidence="4">KCTC 42805</strain>
    </source>
</reference>
<dbReference type="InterPro" id="IPR000073">
    <property type="entry name" value="AB_hydrolase_1"/>
</dbReference>
<dbReference type="InterPro" id="IPR029058">
    <property type="entry name" value="AB_hydrolase_fold"/>
</dbReference>
<dbReference type="PRINTS" id="PR00111">
    <property type="entry name" value="ABHYDROLASE"/>
</dbReference>
<evidence type="ECO:0000259" key="2">
    <source>
        <dbReference type="Pfam" id="PF00561"/>
    </source>
</evidence>
<evidence type="ECO:0000256" key="1">
    <source>
        <dbReference type="ARBA" id="ARBA00022801"/>
    </source>
</evidence>
<dbReference type="Proteomes" id="UP001597469">
    <property type="component" value="Unassembled WGS sequence"/>
</dbReference>
<keyword evidence="1 3" id="KW-0378">Hydrolase</keyword>
<sequence length="265" mass="30063">MKLFFRQTGETGPAIVILHGIFGSSDNWLTTSKAIAARGYRVFALDQRNHGQSPHSDEQDYQSMAADLHEFIVDQKLDKPVLVGHSMGGKTVMQYVMSYRNDRYAGAGPHSTFDKLVVVDIAPKFYPVHHAEIIRGLNAIDLMSIANRNDADAILSKYEPILSVRQFLLKNLYRNEQGRFDWRINLPVIERELHTVGEELTNPRIVTEPTLFIRGSESPYILDEDIPTIKRIFPNAQVETIQGAGHWVQAEKPVEFVDVLMKFVS</sequence>
<organism evidence="3 4">
    <name type="scientific">Spirosoma soli</name>
    <dbReference type="NCBI Taxonomy" id="1770529"/>
    <lineage>
        <taxon>Bacteria</taxon>
        <taxon>Pseudomonadati</taxon>
        <taxon>Bacteroidota</taxon>
        <taxon>Cytophagia</taxon>
        <taxon>Cytophagales</taxon>
        <taxon>Cytophagaceae</taxon>
        <taxon>Spirosoma</taxon>
    </lineage>
</organism>
<comment type="caution">
    <text evidence="3">The sequence shown here is derived from an EMBL/GenBank/DDBJ whole genome shotgun (WGS) entry which is preliminary data.</text>
</comment>
<dbReference type="Gene3D" id="3.40.50.1820">
    <property type="entry name" value="alpha/beta hydrolase"/>
    <property type="match status" value="1"/>
</dbReference>
<dbReference type="EMBL" id="JBHULN010000016">
    <property type="protein sequence ID" value="MFD2573170.1"/>
    <property type="molecule type" value="Genomic_DNA"/>
</dbReference>
<dbReference type="RefSeq" id="WP_381525766.1">
    <property type="nucleotide sequence ID" value="NZ_JBHULN010000016.1"/>
</dbReference>
<feature type="domain" description="AB hydrolase-1" evidence="2">
    <location>
        <begin position="13"/>
        <end position="102"/>
    </location>
</feature>